<name>A0ABX0N2S8_9BURK</name>
<gene>
    <name evidence="2" type="ORF">F1735_31335</name>
</gene>
<feature type="domain" description="DUF2169" evidence="1">
    <location>
        <begin position="22"/>
        <end position="324"/>
    </location>
</feature>
<dbReference type="Proteomes" id="UP000610594">
    <property type="component" value="Unassembled WGS sequence"/>
</dbReference>
<accession>A0ABX0N2S8</accession>
<dbReference type="EMBL" id="WHJF01000163">
    <property type="protein sequence ID" value="NHZ66726.1"/>
    <property type="molecule type" value="Genomic_DNA"/>
</dbReference>
<organism evidence="2 3">
    <name type="scientific">Massilia genomosp. 1</name>
    <dbReference type="NCBI Taxonomy" id="2609280"/>
    <lineage>
        <taxon>Bacteria</taxon>
        <taxon>Pseudomonadati</taxon>
        <taxon>Pseudomonadota</taxon>
        <taxon>Betaproteobacteria</taxon>
        <taxon>Burkholderiales</taxon>
        <taxon>Oxalobacteraceae</taxon>
        <taxon>Telluria group</taxon>
        <taxon>Massilia</taxon>
    </lineage>
</organism>
<evidence type="ECO:0000259" key="1">
    <source>
        <dbReference type="Pfam" id="PF09937"/>
    </source>
</evidence>
<evidence type="ECO:0000313" key="2">
    <source>
        <dbReference type="EMBL" id="NHZ66726.1"/>
    </source>
</evidence>
<comment type="caution">
    <text evidence="2">The sequence shown here is derived from an EMBL/GenBank/DDBJ whole genome shotgun (WGS) entry which is preliminary data.</text>
</comment>
<protein>
    <submittedName>
        <fullName evidence="2">DUF2169 domain-containing protein</fullName>
    </submittedName>
</protein>
<sequence length="377" mass="42346">MEIVVGSKHFSADISFIADTTGRDHLVVVIKSTWQIPAPGQRPRPLPPQAIEQADVFVGEPGESAMLYGADMARFKPRCDVLFNAHAYAPDGVPIRELIVAWQVGPLRKGLKVYGRRFWRKRLGLFSITAPESFLKMPLHFGMAFGGTRTYKKGWVKNSQLLTDCQLANPSGIGYFSSRVDGEVAGELAPSLEALDDPITRPNGKQVPIAFSAIARHWKPRPSFAGTYDQQWQNDVFPFLPYDFDEQFNQCAPSDQQMPHPTGNEQVVLRNMMPGRENVRFNLPRLDNMKVRILRSDYTVEEPTAVADTIYFEPDEGRFSVVWRTNVPVRRRVQEFITIAVGPISAQWWRDKSLGISDCTNCTPPGSASYHPGGNHE</sequence>
<dbReference type="RefSeq" id="WP_167240685.1">
    <property type="nucleotide sequence ID" value="NZ_WHJF01000163.1"/>
</dbReference>
<dbReference type="Pfam" id="PF09937">
    <property type="entry name" value="DUF2169"/>
    <property type="match status" value="1"/>
</dbReference>
<reference evidence="2 3" key="1">
    <citation type="submission" date="2019-10" db="EMBL/GenBank/DDBJ databases">
        <title>Taxonomy of Antarctic Massilia spp.: description of Massilia rubra sp. nov., Massilia aquatica sp. nov., Massilia mucilaginosa sp. nov., Massilia frigida sp. nov. isolated from streams, lakes and regoliths.</title>
        <authorList>
            <person name="Holochova P."/>
            <person name="Sedlacek I."/>
            <person name="Kralova S."/>
            <person name="Maslanova I."/>
            <person name="Busse H.-J."/>
            <person name="Stankova E."/>
            <person name="Vrbovska V."/>
            <person name="Kovarovic V."/>
            <person name="Bartak M."/>
            <person name="Svec P."/>
            <person name="Pantucek R."/>
        </authorList>
    </citation>
    <scope>NUCLEOTIDE SEQUENCE [LARGE SCALE GENOMIC DNA]</scope>
    <source>
        <strain evidence="2 3">CCM 8694</strain>
    </source>
</reference>
<evidence type="ECO:0000313" key="3">
    <source>
        <dbReference type="Proteomes" id="UP000610594"/>
    </source>
</evidence>
<keyword evidence="3" id="KW-1185">Reference proteome</keyword>
<proteinExistence type="predicted"/>
<dbReference type="InterPro" id="IPR018683">
    <property type="entry name" value="DUF2169"/>
</dbReference>